<dbReference type="Gene3D" id="3.40.1620.10">
    <property type="entry name" value="YefM-like domain"/>
    <property type="match status" value="1"/>
</dbReference>
<gene>
    <name evidence="3" type="ORF">HY834_00075</name>
</gene>
<reference evidence="3" key="1">
    <citation type="submission" date="2020-07" db="EMBL/GenBank/DDBJ databases">
        <title>Huge and variable diversity of episymbiotic CPR bacteria and DPANN archaea in groundwater ecosystems.</title>
        <authorList>
            <person name="He C.Y."/>
            <person name="Keren R."/>
            <person name="Whittaker M."/>
            <person name="Farag I.F."/>
            <person name="Doudna J."/>
            <person name="Cate J.H.D."/>
            <person name="Banfield J.F."/>
        </authorList>
    </citation>
    <scope>NUCLEOTIDE SEQUENCE</scope>
    <source>
        <strain evidence="3">NC_groundwater_1586_Pr3_B-0.1um_66_15</strain>
    </source>
</reference>
<feature type="compositionally biased region" description="Polar residues" evidence="2">
    <location>
        <begin position="1"/>
        <end position="12"/>
    </location>
</feature>
<evidence type="ECO:0000256" key="1">
    <source>
        <dbReference type="ARBA" id="ARBA00009981"/>
    </source>
</evidence>
<organism evidence="3 4">
    <name type="scientific">Devosia nanyangense</name>
    <dbReference type="NCBI Taxonomy" id="1228055"/>
    <lineage>
        <taxon>Bacteria</taxon>
        <taxon>Pseudomonadati</taxon>
        <taxon>Pseudomonadota</taxon>
        <taxon>Alphaproteobacteria</taxon>
        <taxon>Hyphomicrobiales</taxon>
        <taxon>Devosiaceae</taxon>
        <taxon>Devosia</taxon>
    </lineage>
</organism>
<name>A0A933NUS9_9HYPH</name>
<comment type="similarity">
    <text evidence="1">Belongs to the phD/YefM antitoxin family.</text>
</comment>
<dbReference type="InterPro" id="IPR036165">
    <property type="entry name" value="YefM-like_sf"/>
</dbReference>
<accession>A0A933NUS9</accession>
<evidence type="ECO:0000313" key="3">
    <source>
        <dbReference type="EMBL" id="MBI4920119.1"/>
    </source>
</evidence>
<evidence type="ECO:0000256" key="2">
    <source>
        <dbReference type="SAM" id="MobiDB-lite"/>
    </source>
</evidence>
<proteinExistence type="inferred from homology"/>
<dbReference type="EMBL" id="JACRAF010000001">
    <property type="protein sequence ID" value="MBI4920119.1"/>
    <property type="molecule type" value="Genomic_DNA"/>
</dbReference>
<dbReference type="Proteomes" id="UP000782610">
    <property type="component" value="Unassembled WGS sequence"/>
</dbReference>
<protein>
    <submittedName>
        <fullName evidence="3">Type II toxin-antitoxin system Phd/YefM family antitoxin</fullName>
    </submittedName>
</protein>
<dbReference type="NCBIfam" id="TIGR01552">
    <property type="entry name" value="phd_fam"/>
    <property type="match status" value="1"/>
</dbReference>
<feature type="region of interest" description="Disordered" evidence="2">
    <location>
        <begin position="1"/>
        <end position="22"/>
    </location>
</feature>
<evidence type="ECO:0000313" key="4">
    <source>
        <dbReference type="Proteomes" id="UP000782610"/>
    </source>
</evidence>
<sequence>MSVSITGEQLQKNPGYLRSEARRSPVVVTYHGRAELVVMSVEDYETLRRNRQIPHRLEDLPADKLARLAASKMDERHAALNALMDE</sequence>
<comment type="caution">
    <text evidence="3">The sequence shown here is derived from an EMBL/GenBank/DDBJ whole genome shotgun (WGS) entry which is preliminary data.</text>
</comment>
<dbReference type="SUPFAM" id="SSF143120">
    <property type="entry name" value="YefM-like"/>
    <property type="match status" value="1"/>
</dbReference>
<dbReference type="AlphaFoldDB" id="A0A933NUS9"/>